<dbReference type="AlphaFoldDB" id="A0A1T8V961"/>
<protein>
    <submittedName>
        <fullName evidence="2">RecE</fullName>
        <ecNumber evidence="2">3.1.11.-</ecNumber>
    </submittedName>
</protein>
<dbReference type="EMBL" id="FVGW01000022">
    <property type="protein sequence ID" value="SKN01317.1"/>
    <property type="molecule type" value="Genomic_DNA"/>
</dbReference>
<dbReference type="GO" id="GO:0016787">
    <property type="term" value="F:hydrolase activity"/>
    <property type="evidence" value="ECO:0007669"/>
    <property type="project" value="UniProtKB-KW"/>
</dbReference>
<name>A0A1T8V961_9MYCO</name>
<proteinExistence type="predicted"/>
<sequence length="293" mass="32772">MIELTRDGVYAGISDTEYHADRSALSSSGARLLLPPSTPAMFRWRMDNPSETKPEWDFGRMAHRVLLGAGAEICVLEPAIHGLTKGGAIAKSPRATDTWKEAEAEARAEGRVPVHVDDYQIAQAMADKVREHPTAGPLFAADNGQAETSLVATDPETGVRLKARPDWLNPTGDRLTIVDYKTAASSEADAFSRRAADYGYHIQDAWYRRVAQLLKLDDDPRFLFVVQEKEAPYEVSVFEYQDPIDKAESNRQMREAISLYRRCTADNNWPGRPPEITPIFLPQWAHGDDEMDI</sequence>
<feature type="domain" description="Putative exodeoxyribonuclease 8 PDDEXK-like" evidence="1">
    <location>
        <begin position="94"/>
        <end position="272"/>
    </location>
</feature>
<dbReference type="InterPro" id="IPR024432">
    <property type="entry name" value="Put_RecE_PDDEXK-like_dom"/>
</dbReference>
<dbReference type="InterPro" id="IPR011604">
    <property type="entry name" value="PDDEXK-like_dom_sf"/>
</dbReference>
<evidence type="ECO:0000259" key="1">
    <source>
        <dbReference type="Pfam" id="PF12684"/>
    </source>
</evidence>
<organism evidence="2 3">
    <name type="scientific">Mycobacteroides abscessus subsp. massiliense</name>
    <dbReference type="NCBI Taxonomy" id="1962118"/>
    <lineage>
        <taxon>Bacteria</taxon>
        <taxon>Bacillati</taxon>
        <taxon>Actinomycetota</taxon>
        <taxon>Actinomycetes</taxon>
        <taxon>Mycobacteriales</taxon>
        <taxon>Mycobacteriaceae</taxon>
        <taxon>Mycobacteroides</taxon>
        <taxon>Mycobacteroides abscessus</taxon>
    </lineage>
</organism>
<evidence type="ECO:0000313" key="2">
    <source>
        <dbReference type="EMBL" id="SKN01317.1"/>
    </source>
</evidence>
<gene>
    <name evidence="2" type="primary">recE_2</name>
    <name evidence="2" type="ORF">SAMEA2259716_05760</name>
</gene>
<dbReference type="Proteomes" id="UP000190074">
    <property type="component" value="Unassembled WGS sequence"/>
</dbReference>
<dbReference type="RefSeq" id="WP_079636338.1">
    <property type="nucleotide sequence ID" value="NZ_FVGW01000022.1"/>
</dbReference>
<dbReference type="Gene3D" id="3.90.320.10">
    <property type="match status" value="1"/>
</dbReference>
<accession>A0A1T8V961</accession>
<evidence type="ECO:0000313" key="3">
    <source>
        <dbReference type="Proteomes" id="UP000190074"/>
    </source>
</evidence>
<dbReference type="Pfam" id="PF12684">
    <property type="entry name" value="DUF3799"/>
    <property type="match status" value="1"/>
</dbReference>
<reference evidence="2 3" key="1">
    <citation type="submission" date="2016-11" db="EMBL/GenBank/DDBJ databases">
        <authorList>
            <consortium name="Pathogen Informatics"/>
        </authorList>
    </citation>
    <scope>NUCLEOTIDE SEQUENCE [LARGE SCALE GENOMIC DNA]</scope>
    <source>
        <strain evidence="2 3">911</strain>
    </source>
</reference>
<keyword evidence="2" id="KW-0378">Hydrolase</keyword>
<dbReference type="EC" id="3.1.11.-" evidence="2"/>